<accession>A0ACB8QQ52</accession>
<evidence type="ECO:0000313" key="2">
    <source>
        <dbReference type="Proteomes" id="UP000814128"/>
    </source>
</evidence>
<sequence>LSLLFLSTVPRAFAHGYLGKVTIDGTDYTGPAPQANPNAADSTSAIRQVADISPVKGASNNDLRCGLAAAAAASKEAGAKAGSVVEFWWTGGGGQEWPHNTGPLMTYMAACAGTSDCTTFDPSNAAWFKIDEIGQYPNRSGWWQAVFMSGQSLSVTLPNNLPTGHYLLRSEIIALHNAVSAGGAEFYPACAQLNVQGSGNTSPNPTVSFPGAYSDNDPGILVPDVYNDGFVYTFPGGSVSNLAAPADSTGSTSSLPFTPSSILAS</sequence>
<reference evidence="1" key="2">
    <citation type="journal article" date="2022" name="New Phytol.">
        <title>Evolutionary transition to the ectomycorrhizal habit in the genomes of a hyperdiverse lineage of mushroom-forming fungi.</title>
        <authorList>
            <person name="Looney B."/>
            <person name="Miyauchi S."/>
            <person name="Morin E."/>
            <person name="Drula E."/>
            <person name="Courty P.E."/>
            <person name="Kohler A."/>
            <person name="Kuo A."/>
            <person name="LaButti K."/>
            <person name="Pangilinan J."/>
            <person name="Lipzen A."/>
            <person name="Riley R."/>
            <person name="Andreopoulos W."/>
            <person name="He G."/>
            <person name="Johnson J."/>
            <person name="Nolan M."/>
            <person name="Tritt A."/>
            <person name="Barry K.W."/>
            <person name="Grigoriev I.V."/>
            <person name="Nagy L.G."/>
            <person name="Hibbett D."/>
            <person name="Henrissat B."/>
            <person name="Matheny P.B."/>
            <person name="Labbe J."/>
            <person name="Martin F.M."/>
        </authorList>
    </citation>
    <scope>NUCLEOTIDE SEQUENCE</scope>
    <source>
        <strain evidence="1">EC-137</strain>
    </source>
</reference>
<proteinExistence type="predicted"/>
<dbReference type="Proteomes" id="UP000814128">
    <property type="component" value="Unassembled WGS sequence"/>
</dbReference>
<reference evidence="1" key="1">
    <citation type="submission" date="2021-02" db="EMBL/GenBank/DDBJ databases">
        <authorList>
            <consortium name="DOE Joint Genome Institute"/>
            <person name="Ahrendt S."/>
            <person name="Looney B.P."/>
            <person name="Miyauchi S."/>
            <person name="Morin E."/>
            <person name="Drula E."/>
            <person name="Courty P.E."/>
            <person name="Chicoki N."/>
            <person name="Fauchery L."/>
            <person name="Kohler A."/>
            <person name="Kuo A."/>
            <person name="Labutti K."/>
            <person name="Pangilinan J."/>
            <person name="Lipzen A."/>
            <person name="Riley R."/>
            <person name="Andreopoulos W."/>
            <person name="He G."/>
            <person name="Johnson J."/>
            <person name="Barry K.W."/>
            <person name="Grigoriev I.V."/>
            <person name="Nagy L."/>
            <person name="Hibbett D."/>
            <person name="Henrissat B."/>
            <person name="Matheny P.B."/>
            <person name="Labbe J."/>
            <person name="Martin F."/>
        </authorList>
    </citation>
    <scope>NUCLEOTIDE SEQUENCE</scope>
    <source>
        <strain evidence="1">EC-137</strain>
    </source>
</reference>
<dbReference type="EMBL" id="MU273510">
    <property type="protein sequence ID" value="KAI0033877.1"/>
    <property type="molecule type" value="Genomic_DNA"/>
</dbReference>
<organism evidence="1 2">
    <name type="scientific">Vararia minispora EC-137</name>
    <dbReference type="NCBI Taxonomy" id="1314806"/>
    <lineage>
        <taxon>Eukaryota</taxon>
        <taxon>Fungi</taxon>
        <taxon>Dikarya</taxon>
        <taxon>Basidiomycota</taxon>
        <taxon>Agaricomycotina</taxon>
        <taxon>Agaricomycetes</taxon>
        <taxon>Russulales</taxon>
        <taxon>Lachnocladiaceae</taxon>
        <taxon>Vararia</taxon>
    </lineage>
</organism>
<keyword evidence="2" id="KW-1185">Reference proteome</keyword>
<feature type="non-terminal residue" evidence="1">
    <location>
        <position position="265"/>
    </location>
</feature>
<evidence type="ECO:0000313" key="1">
    <source>
        <dbReference type="EMBL" id="KAI0033877.1"/>
    </source>
</evidence>
<comment type="caution">
    <text evidence="1">The sequence shown here is derived from an EMBL/GenBank/DDBJ whole genome shotgun (WGS) entry which is preliminary data.</text>
</comment>
<keyword evidence="1" id="KW-0378">Hydrolase</keyword>
<gene>
    <name evidence="1" type="ORF">K488DRAFT_27278</name>
</gene>
<protein>
    <submittedName>
        <fullName evidence="1">Glycoside hydrolase</fullName>
    </submittedName>
</protein>
<name>A0ACB8QQ52_9AGAM</name>
<feature type="non-terminal residue" evidence="1">
    <location>
        <position position="1"/>
    </location>
</feature>